<dbReference type="AlphaFoldDB" id="A0A2J7RKE4"/>
<evidence type="ECO:0000313" key="2">
    <source>
        <dbReference type="EMBL" id="PNF41307.1"/>
    </source>
</evidence>
<feature type="compositionally biased region" description="Basic and acidic residues" evidence="1">
    <location>
        <begin position="276"/>
        <end position="291"/>
    </location>
</feature>
<protein>
    <recommendedName>
        <fullName evidence="4">Retrotransposon gag domain-containing protein</fullName>
    </recommendedName>
</protein>
<gene>
    <name evidence="2" type="ORF">B7P43_G18282</name>
</gene>
<comment type="caution">
    <text evidence="2">The sequence shown here is derived from an EMBL/GenBank/DDBJ whole genome shotgun (WGS) entry which is preliminary data.</text>
</comment>
<evidence type="ECO:0008006" key="4">
    <source>
        <dbReference type="Google" id="ProtNLM"/>
    </source>
</evidence>
<dbReference type="EMBL" id="NEVH01002925">
    <property type="protein sequence ID" value="PNF41307.1"/>
    <property type="molecule type" value="Genomic_DNA"/>
</dbReference>
<evidence type="ECO:0000256" key="1">
    <source>
        <dbReference type="SAM" id="MobiDB-lite"/>
    </source>
</evidence>
<feature type="region of interest" description="Disordered" evidence="1">
    <location>
        <begin position="235"/>
        <end position="340"/>
    </location>
</feature>
<dbReference type="InParanoid" id="A0A2J7RKE4"/>
<dbReference type="STRING" id="105785.A0A2J7RKE4"/>
<organism evidence="2 3">
    <name type="scientific">Cryptotermes secundus</name>
    <dbReference type="NCBI Taxonomy" id="105785"/>
    <lineage>
        <taxon>Eukaryota</taxon>
        <taxon>Metazoa</taxon>
        <taxon>Ecdysozoa</taxon>
        <taxon>Arthropoda</taxon>
        <taxon>Hexapoda</taxon>
        <taxon>Insecta</taxon>
        <taxon>Pterygota</taxon>
        <taxon>Neoptera</taxon>
        <taxon>Polyneoptera</taxon>
        <taxon>Dictyoptera</taxon>
        <taxon>Blattodea</taxon>
        <taxon>Blattoidea</taxon>
        <taxon>Termitoidae</taxon>
        <taxon>Kalotermitidae</taxon>
        <taxon>Cryptotermitinae</taxon>
        <taxon>Cryptotermes</taxon>
    </lineage>
</organism>
<sequence length="340" mass="37806">MTCGTEVTQIREVTNAVHGSPTPPPTANMARIENVQCSCNSNSCSVCVNGVAVCESTIEPVRHHSANNYLSCADFPLPQFDDSSEVNPIFHLNQLDEFMRLRSVPKPLQLSLAFKSIVGAVGKQWVATVARNLSDYEQFKVAFSGNYWSKLKQSLVRCSLYQDRLNPRSGLSLSSHFLKYATMASYLEPRPSDTEVIEAVRHHFPVMVQRAMIGSHLSSVGEALDLLKRVEMMEGDGSYRGSNPVTHQPDPTPRGNPPSRGGYERSRPNQYYARRVQYDRRNDYCRYDNRRGHPTRGGFGSSARDTEPVNSRPAVGNSLNPHAPTFAGTDGQRRAEDLGN</sequence>
<accession>A0A2J7RKE4</accession>
<proteinExistence type="predicted"/>
<dbReference type="OrthoDB" id="7697273at2759"/>
<keyword evidence="3" id="KW-1185">Reference proteome</keyword>
<name>A0A2J7RKE4_9NEOP</name>
<feature type="compositionally biased region" description="Basic and acidic residues" evidence="1">
    <location>
        <begin position="331"/>
        <end position="340"/>
    </location>
</feature>
<dbReference type="Proteomes" id="UP000235965">
    <property type="component" value="Unassembled WGS sequence"/>
</dbReference>
<evidence type="ECO:0000313" key="3">
    <source>
        <dbReference type="Proteomes" id="UP000235965"/>
    </source>
</evidence>
<reference evidence="2 3" key="1">
    <citation type="submission" date="2017-12" db="EMBL/GenBank/DDBJ databases">
        <title>Hemimetabolous genomes reveal molecular basis of termite eusociality.</title>
        <authorList>
            <person name="Harrison M.C."/>
            <person name="Jongepier E."/>
            <person name="Robertson H.M."/>
            <person name="Arning N."/>
            <person name="Bitard-Feildel T."/>
            <person name="Chao H."/>
            <person name="Childers C.P."/>
            <person name="Dinh H."/>
            <person name="Doddapaneni H."/>
            <person name="Dugan S."/>
            <person name="Gowin J."/>
            <person name="Greiner C."/>
            <person name="Han Y."/>
            <person name="Hu H."/>
            <person name="Hughes D.S.T."/>
            <person name="Huylmans A.-K."/>
            <person name="Kemena C."/>
            <person name="Kremer L.P.M."/>
            <person name="Lee S.L."/>
            <person name="Lopez-Ezquerra A."/>
            <person name="Mallet L."/>
            <person name="Monroy-Kuhn J.M."/>
            <person name="Moser A."/>
            <person name="Murali S.C."/>
            <person name="Muzny D.M."/>
            <person name="Otani S."/>
            <person name="Piulachs M.-D."/>
            <person name="Poelchau M."/>
            <person name="Qu J."/>
            <person name="Schaub F."/>
            <person name="Wada-Katsumata A."/>
            <person name="Worley K.C."/>
            <person name="Xie Q."/>
            <person name="Ylla G."/>
            <person name="Poulsen M."/>
            <person name="Gibbs R.A."/>
            <person name="Schal C."/>
            <person name="Richards S."/>
            <person name="Belles X."/>
            <person name="Korb J."/>
            <person name="Bornberg-Bauer E."/>
        </authorList>
    </citation>
    <scope>NUCLEOTIDE SEQUENCE [LARGE SCALE GENOMIC DNA]</scope>
    <source>
        <tissue evidence="2">Whole body</tissue>
    </source>
</reference>